<dbReference type="AlphaFoldDB" id="A0A395JGL8"/>
<evidence type="ECO:0000313" key="3">
    <source>
        <dbReference type="Proteomes" id="UP000253083"/>
    </source>
</evidence>
<protein>
    <recommendedName>
        <fullName evidence="4">Lasso RiPP family leader peptide-containing protein</fullName>
    </recommendedName>
</protein>
<reference evidence="2 3" key="1">
    <citation type="submission" date="2018-06" db="EMBL/GenBank/DDBJ databases">
        <title>Genomic Encyclopedia of Type Strains, Phase IV (KMG-IV): sequencing the most valuable type-strain genomes for metagenomic binning, comparative biology and taxonomic classification.</title>
        <authorList>
            <person name="Goeker M."/>
        </authorList>
    </citation>
    <scope>NUCLEOTIDE SEQUENCE [LARGE SCALE GENOMIC DNA]</scope>
    <source>
        <strain evidence="2 3">DSM 24032</strain>
    </source>
</reference>
<dbReference type="InParanoid" id="A0A395JGL8"/>
<comment type="caution">
    <text evidence="2">The sequence shown here is derived from an EMBL/GenBank/DDBJ whole genome shotgun (WGS) entry which is preliminary data.</text>
</comment>
<name>A0A395JGL8_9GAMM</name>
<dbReference type="Proteomes" id="UP000253083">
    <property type="component" value="Unassembled WGS sequence"/>
</dbReference>
<evidence type="ECO:0008006" key="4">
    <source>
        <dbReference type="Google" id="ProtNLM"/>
    </source>
</evidence>
<accession>A0A395JGL8</accession>
<dbReference type="NCBIfam" id="NF033521">
    <property type="entry name" value="lasso_leader_L3"/>
    <property type="match status" value="1"/>
</dbReference>
<gene>
    <name evidence="2" type="ORF">DFR28_10413</name>
</gene>
<evidence type="ECO:0000313" key="2">
    <source>
        <dbReference type="EMBL" id="RBP49087.1"/>
    </source>
</evidence>
<keyword evidence="3" id="KW-1185">Reference proteome</keyword>
<proteinExistence type="predicted"/>
<feature type="region of interest" description="Disordered" evidence="1">
    <location>
        <begin position="1"/>
        <end position="28"/>
    </location>
</feature>
<sequence length="73" mass="7741">MRKFMNNKREKMSVASVEKTDVASTNSARKPYQKPVLTCYGDVRDVTLGPTFGGGESGCEGIFKVGPGGCPGP</sequence>
<organism evidence="2 3">
    <name type="scientific">Arenicella xantha</name>
    <dbReference type="NCBI Taxonomy" id="644221"/>
    <lineage>
        <taxon>Bacteria</taxon>
        <taxon>Pseudomonadati</taxon>
        <taxon>Pseudomonadota</taxon>
        <taxon>Gammaproteobacteria</taxon>
        <taxon>Arenicellales</taxon>
        <taxon>Arenicellaceae</taxon>
        <taxon>Arenicella</taxon>
    </lineage>
</organism>
<dbReference type="EMBL" id="QNRT01000004">
    <property type="protein sequence ID" value="RBP49087.1"/>
    <property type="molecule type" value="Genomic_DNA"/>
</dbReference>
<evidence type="ECO:0000256" key="1">
    <source>
        <dbReference type="SAM" id="MobiDB-lite"/>
    </source>
</evidence>